<evidence type="ECO:0000256" key="10">
    <source>
        <dbReference type="ARBA" id="ARBA00022801"/>
    </source>
</evidence>
<evidence type="ECO:0000256" key="14">
    <source>
        <dbReference type="ARBA" id="ARBA00032119"/>
    </source>
</evidence>
<geneLocation type="mitochondrion" evidence="19"/>
<dbReference type="EMBL" id="OVEO01000017">
    <property type="protein sequence ID" value="SPR01458.1"/>
    <property type="molecule type" value="Genomic_DNA"/>
</dbReference>
<dbReference type="OMA" id="QRYWIRD"/>
<dbReference type="InterPro" id="IPR039461">
    <property type="entry name" value="Peptidase_M49"/>
</dbReference>
<keyword evidence="8 15" id="KW-0645">Protease</keyword>
<dbReference type="GO" id="GO:0008239">
    <property type="term" value="F:dipeptidyl-peptidase activity"/>
    <property type="evidence" value="ECO:0007669"/>
    <property type="project" value="UniProtKB-UniRule"/>
</dbReference>
<dbReference type="GO" id="GO:0006508">
    <property type="term" value="P:proteolysis"/>
    <property type="evidence" value="ECO:0007669"/>
    <property type="project" value="UniProtKB-KW"/>
</dbReference>
<dbReference type="GO" id="GO:0005737">
    <property type="term" value="C:cytoplasm"/>
    <property type="evidence" value="ECO:0007669"/>
    <property type="project" value="UniProtKB-SubCell"/>
</dbReference>
<evidence type="ECO:0000256" key="11">
    <source>
        <dbReference type="ARBA" id="ARBA00022833"/>
    </source>
</evidence>
<dbReference type="Pfam" id="PF03571">
    <property type="entry name" value="Peptidase_M49"/>
    <property type="match status" value="1"/>
</dbReference>
<comment type="similarity">
    <text evidence="3 15">Belongs to the peptidase M49 family.</text>
</comment>
<dbReference type="GO" id="GO:0004177">
    <property type="term" value="F:aminopeptidase activity"/>
    <property type="evidence" value="ECO:0007669"/>
    <property type="project" value="UniProtKB-KW"/>
</dbReference>
<dbReference type="OrthoDB" id="4694525at2759"/>
<evidence type="ECO:0000313" key="21">
    <source>
        <dbReference type="Proteomes" id="UP000290189"/>
    </source>
</evidence>
<dbReference type="FunFam" id="3.30.540.30:FF:000002">
    <property type="entry name" value="Dipeptidyl peptidase 3"/>
    <property type="match status" value="1"/>
</dbReference>
<dbReference type="PANTHER" id="PTHR23422:SF11">
    <property type="entry name" value="DIPEPTIDYL PEPTIDASE 3"/>
    <property type="match status" value="1"/>
</dbReference>
<name>A0A0G4J2L0_PLABS</name>
<protein>
    <recommendedName>
        <fullName evidence="5 15">Dipeptidyl peptidase 3</fullName>
        <ecNumber evidence="4 15">3.4.14.4</ecNumber>
    </recommendedName>
    <alternativeName>
        <fullName evidence="13 15">Dipeptidyl aminopeptidase III</fullName>
    </alternativeName>
    <alternativeName>
        <fullName evidence="14 15">Dipeptidyl peptidase III</fullName>
    </alternativeName>
</protein>
<evidence type="ECO:0000256" key="13">
    <source>
        <dbReference type="ARBA" id="ARBA00031288"/>
    </source>
</evidence>
<keyword evidence="19" id="KW-0496">Mitochondrion</keyword>
<reference evidence="18 20" key="1">
    <citation type="submission" date="2015-02" db="EMBL/GenBank/DDBJ databases">
        <authorList>
            <person name="Chooi Y.-H."/>
        </authorList>
    </citation>
    <scope>NUCLEOTIDE SEQUENCE [LARGE SCALE GENOMIC DNA]</scope>
    <source>
        <strain evidence="18">E3</strain>
    </source>
</reference>
<dbReference type="GO" id="GO:0046872">
    <property type="term" value="F:metal ion binding"/>
    <property type="evidence" value="ECO:0007669"/>
    <property type="project" value="UniProtKB-KW"/>
</dbReference>
<dbReference type="EC" id="3.4.14.4" evidence="4 15"/>
<keyword evidence="12 15" id="KW-0482">Metalloprotease</keyword>
<evidence type="ECO:0000256" key="9">
    <source>
        <dbReference type="ARBA" id="ARBA00022723"/>
    </source>
</evidence>
<dbReference type="PANTHER" id="PTHR23422">
    <property type="entry name" value="DIPEPTIDYL PEPTIDASE III-RELATED"/>
    <property type="match status" value="1"/>
</dbReference>
<dbReference type="STRING" id="37360.A0A0G4J2L0"/>
<feature type="binding site" evidence="17">
    <location>
        <position position="488"/>
    </location>
    <ligand>
        <name>Zn(2+)</name>
        <dbReference type="ChEBI" id="CHEBI:29105"/>
        <note>catalytic</note>
    </ligand>
</feature>
<evidence type="ECO:0000256" key="17">
    <source>
        <dbReference type="PIRSR" id="PIRSR007828-2"/>
    </source>
</evidence>
<feature type="active site" evidence="16">
    <location>
        <position position="432"/>
    </location>
</feature>
<evidence type="ECO:0000256" key="1">
    <source>
        <dbReference type="ARBA" id="ARBA00001336"/>
    </source>
</evidence>
<comment type="subcellular location">
    <subcellularLocation>
        <location evidence="2">Cytoplasm</location>
    </subcellularLocation>
</comment>
<evidence type="ECO:0000313" key="18">
    <source>
        <dbReference type="EMBL" id="CEP01737.1"/>
    </source>
</evidence>
<dbReference type="GO" id="GO:0008235">
    <property type="term" value="F:metalloexopeptidase activity"/>
    <property type="evidence" value="ECO:0007669"/>
    <property type="project" value="InterPro"/>
</dbReference>
<sequence>MTEYLADENVPVVQLAVGKHFVSLTPRQQRYAHHLARASWHGARVVAAQLSHESPAICRMLVDAVTGPNGACRDLTKLRDCSGVSAGEFQWFLEYAVCTLSNLGPYKSFGDTKFVPRLPIASFEKVVAASGSGAARDAFARLKSVIYSLDPEPIRRIGFPADGHVSGFYSSDVSRSDVEAVQTLLDASGISALNTRLFRAGPNAFDLRIASAETRPDQTLTGNSISVRVQYGDFAKEMADIVSEMQQAVEFAGNDNERLMCECYVKSFRSGSIDDHKQSQVHWIRDVGPPVETNIGFIETYRDPAGVRAEWEGFVAVVNADMTAKFAVLVENAQRFLAMMPWPRAFEKDVFHRPDFTSLEVLSFATGGLPAGINIPNYDDIRQTVGFKNVSLGNVLNASSPSEKVFFLSEADKALFQTHRGAAFEIQVGLHELLGHGSGKLLTEDPIGTFNFDRAMVNPIDGRPVRTWYKPGETWGSVFKGLSSSYEECRAETVAMHLMSNRDVLGIFGHGGRDGDDVSYVGFLSMAKAGLSALEFYDPASAKWGQAHMQARWAIFRVFLEAGLAELKHLEKEADLLLTVHRDRIATHGAPAVASFLSKLQVYKATADAVGGTQFYTSATAVDPCWLPIRDVVLSKKQPRKVFVQCNTFLHADGSVTLKEYEPTLQGVLQSVVERRCL</sequence>
<dbReference type="Gene3D" id="3.30.540.30">
    <property type="match status" value="3"/>
</dbReference>
<comment type="catalytic activity">
    <reaction evidence="1 15">
        <text>Release of an N-terminal dipeptide from a peptide comprising four or more residues, with broad specificity. Also acts on dipeptidyl 2-naphthylamides.</text>
        <dbReference type="EC" id="3.4.14.4"/>
    </reaction>
</comment>
<dbReference type="PIRSF" id="PIRSF007828">
    <property type="entry name" value="Dipeptidyl-peptidase_III"/>
    <property type="match status" value="1"/>
</dbReference>
<dbReference type="Proteomes" id="UP000290189">
    <property type="component" value="Unassembled WGS sequence"/>
</dbReference>
<evidence type="ECO:0000256" key="16">
    <source>
        <dbReference type="PIRSR" id="PIRSR007828-1"/>
    </source>
</evidence>
<evidence type="ECO:0000256" key="3">
    <source>
        <dbReference type="ARBA" id="ARBA00010200"/>
    </source>
</evidence>
<feature type="binding site" evidence="17">
    <location>
        <position position="436"/>
    </location>
    <ligand>
        <name>Zn(2+)</name>
        <dbReference type="ChEBI" id="CHEBI:29105"/>
        <note>catalytic</note>
    </ligand>
</feature>
<dbReference type="FunFam" id="3.30.540.30:FF:000001">
    <property type="entry name" value="Dipeptidyl peptidase 3"/>
    <property type="match status" value="1"/>
</dbReference>
<evidence type="ECO:0000313" key="19">
    <source>
        <dbReference type="EMBL" id="SPR01458.1"/>
    </source>
</evidence>
<evidence type="ECO:0000256" key="12">
    <source>
        <dbReference type="ARBA" id="ARBA00023049"/>
    </source>
</evidence>
<feature type="binding site" evidence="17">
    <location>
        <position position="431"/>
    </location>
    <ligand>
        <name>Zn(2+)</name>
        <dbReference type="ChEBI" id="CHEBI:29105"/>
        <note>catalytic</note>
    </ligand>
</feature>
<dbReference type="EMBL" id="CDSF01000117">
    <property type="protein sequence ID" value="CEP01737.1"/>
    <property type="molecule type" value="Genomic_DNA"/>
</dbReference>
<organism evidence="18 20">
    <name type="scientific">Plasmodiophora brassicae</name>
    <name type="common">Clubroot disease agent</name>
    <dbReference type="NCBI Taxonomy" id="37360"/>
    <lineage>
        <taxon>Eukaryota</taxon>
        <taxon>Sar</taxon>
        <taxon>Rhizaria</taxon>
        <taxon>Endomyxa</taxon>
        <taxon>Phytomyxea</taxon>
        <taxon>Plasmodiophorida</taxon>
        <taxon>Plasmodiophoridae</taxon>
        <taxon>Plasmodiophora</taxon>
    </lineage>
</organism>
<keyword evidence="6 15" id="KW-0031">Aminopeptidase</keyword>
<dbReference type="Proteomes" id="UP000039324">
    <property type="component" value="Unassembled WGS sequence"/>
</dbReference>
<evidence type="ECO:0000256" key="8">
    <source>
        <dbReference type="ARBA" id="ARBA00022670"/>
    </source>
</evidence>
<keyword evidence="11 15" id="KW-0862">Zinc</keyword>
<keyword evidence="9 15" id="KW-0479">Metal-binding</keyword>
<evidence type="ECO:0000256" key="7">
    <source>
        <dbReference type="ARBA" id="ARBA00022490"/>
    </source>
</evidence>
<accession>A0A0G4J2L0</accession>
<evidence type="ECO:0000256" key="6">
    <source>
        <dbReference type="ARBA" id="ARBA00022438"/>
    </source>
</evidence>
<reference evidence="19 21" key="2">
    <citation type="submission" date="2018-03" db="EMBL/GenBank/DDBJ databases">
        <authorList>
            <person name="Fogelqvist J."/>
        </authorList>
    </citation>
    <scope>NUCLEOTIDE SEQUENCE [LARGE SCALE GENOMIC DNA]</scope>
</reference>
<keyword evidence="20" id="KW-1185">Reference proteome</keyword>
<dbReference type="InterPro" id="IPR005317">
    <property type="entry name" value="Dipeptidyl-peptase3"/>
</dbReference>
<evidence type="ECO:0000256" key="2">
    <source>
        <dbReference type="ARBA" id="ARBA00004496"/>
    </source>
</evidence>
<keyword evidence="7 15" id="KW-0963">Cytoplasm</keyword>
<gene>
    <name evidence="18" type="ORF">PBRA_008679</name>
    <name evidence="19" type="ORF">PLBR_LOCUS8673</name>
</gene>
<evidence type="ECO:0000256" key="4">
    <source>
        <dbReference type="ARBA" id="ARBA00012063"/>
    </source>
</evidence>
<dbReference type="AlphaFoldDB" id="A0A0G4J2L0"/>
<evidence type="ECO:0000313" key="20">
    <source>
        <dbReference type="Proteomes" id="UP000039324"/>
    </source>
</evidence>
<proteinExistence type="inferred from homology"/>
<comment type="cofactor">
    <cofactor evidence="15 17">
        <name>Zn(2+)</name>
        <dbReference type="ChEBI" id="CHEBI:29105"/>
    </cofactor>
    <text evidence="15 17">Binds 1 zinc ion per subunit.</text>
</comment>
<evidence type="ECO:0000256" key="5">
    <source>
        <dbReference type="ARBA" id="ARBA00014713"/>
    </source>
</evidence>
<keyword evidence="10 15" id="KW-0378">Hydrolase</keyword>
<evidence type="ECO:0000256" key="15">
    <source>
        <dbReference type="PIRNR" id="PIRNR007828"/>
    </source>
</evidence>